<feature type="transmembrane region" description="Helical" evidence="2">
    <location>
        <begin position="612"/>
        <end position="635"/>
    </location>
</feature>
<evidence type="ECO:0000256" key="1">
    <source>
        <dbReference type="SAM" id="MobiDB-lite"/>
    </source>
</evidence>
<keyword evidence="2" id="KW-1133">Transmembrane helix</keyword>
<protein>
    <submittedName>
        <fullName evidence="3">Uncharacterized protein</fullName>
    </submittedName>
</protein>
<keyword evidence="2" id="KW-0812">Transmembrane</keyword>
<dbReference type="PANTHER" id="PTHR37402">
    <property type="entry name" value="GRAM DOMAIN-CONTAINING PROTEIN 4"/>
    <property type="match status" value="1"/>
</dbReference>
<sequence>MNPLTNEPDVLDQCSQVLGMPLATLSPYHKAFIQRTGSHVDFPDFCMMAAARSHPQFLFEHTSLAFHILREPDVNVIMLGRFCRFAPIIHPLVSRQCPEIIFDALHSVPSGSDTIQERHITFASFLMYANTLKAEFVAGVKLQPHVAFLESMNLLSSPQSDKAASIFSTLRQRVVYLSTTAQRKLAISNAGGTFIITDTMIAFQSGINLQLLRRTVQYDYAILAYGTQTTIHRPHRFPLDRLTKVTTKQSGLFKTGHSLLMQFEVDASTGNGGADSGTDVKSADPQPADAESDQGDGNPSTLEVCFATEADRDYVQNYVEDLQLAISLGRQSSVPIIRECVLNDAIDDILRVESLRQTRFPCPIRRMTFLSTSSSTAQASYVALLATQFHDMALSCGLFTSLFGPAPSRILDDPSWEPRMLLLVDNPAPNDPPSDKLDLGLLADNAKLLSIQLAPLEVVANLHRQLIEWRNPMATLTVMLSLLFLAYMDWLALVPAFLVLANFVLLWMLSDQPEMLAHWYDRQMGKRPAVQDPPSQTPTEPPGGIGKLLDNSVLGKFKSKVDGYQQSFLNAKSALEVFQNRLQFVNHYLLKLKGLYFWLSPLRSRQFMAANALLFAVLLLLPFRLIFACVVLAHFTEHFRNDSGVVDRFISKNSASYWTAYALMGDMHRIDTSGKSSPDSQAIKRYLVFSYWALLGCCCCFRAAAAAIRLSSSLSRQP</sequence>
<dbReference type="GO" id="GO:0034164">
    <property type="term" value="P:negative regulation of toll-like receptor 9 signaling pathway"/>
    <property type="evidence" value="ECO:0007669"/>
    <property type="project" value="TreeGrafter"/>
</dbReference>
<reference evidence="3 4" key="1">
    <citation type="submission" date="2015-02" db="EMBL/GenBank/DDBJ databases">
        <authorList>
            <person name="Chooi Y.-H."/>
        </authorList>
    </citation>
    <scope>NUCLEOTIDE SEQUENCE [LARGE SCALE GENOMIC DNA]</scope>
    <source>
        <strain evidence="3">E3</strain>
    </source>
</reference>
<evidence type="ECO:0000313" key="4">
    <source>
        <dbReference type="Proteomes" id="UP000039324"/>
    </source>
</evidence>
<dbReference type="Proteomes" id="UP000039324">
    <property type="component" value="Unassembled WGS sequence"/>
</dbReference>
<feature type="transmembrane region" description="Helical" evidence="2">
    <location>
        <begin position="686"/>
        <end position="708"/>
    </location>
</feature>
<accession>A0A0G4IRD8</accession>
<keyword evidence="2" id="KW-0472">Membrane</keyword>
<dbReference type="PANTHER" id="PTHR37402:SF1">
    <property type="entry name" value="GRAM DOMAIN-CONTAINING PROTEIN 4"/>
    <property type="match status" value="1"/>
</dbReference>
<gene>
    <name evidence="3" type="ORF">PBRA_005871</name>
</gene>
<evidence type="ECO:0000313" key="3">
    <source>
        <dbReference type="EMBL" id="CEO97757.1"/>
    </source>
</evidence>
<keyword evidence="4" id="KW-1185">Reference proteome</keyword>
<name>A0A0G4IRD8_PLABS</name>
<dbReference type="InterPro" id="IPR037847">
    <property type="entry name" value="GRAMDC4"/>
</dbReference>
<proteinExistence type="predicted"/>
<dbReference type="AlphaFoldDB" id="A0A0G4IRD8"/>
<feature type="transmembrane region" description="Helical" evidence="2">
    <location>
        <begin position="482"/>
        <end position="509"/>
    </location>
</feature>
<evidence type="ECO:0000256" key="2">
    <source>
        <dbReference type="SAM" id="Phobius"/>
    </source>
</evidence>
<dbReference type="EMBL" id="CDSF01000080">
    <property type="protein sequence ID" value="CEO97757.1"/>
    <property type="molecule type" value="Genomic_DNA"/>
</dbReference>
<organism evidence="3 4">
    <name type="scientific">Plasmodiophora brassicae</name>
    <name type="common">Clubroot disease agent</name>
    <dbReference type="NCBI Taxonomy" id="37360"/>
    <lineage>
        <taxon>Eukaryota</taxon>
        <taxon>Sar</taxon>
        <taxon>Rhizaria</taxon>
        <taxon>Endomyxa</taxon>
        <taxon>Phytomyxea</taxon>
        <taxon>Plasmodiophorida</taxon>
        <taxon>Plasmodiophoridae</taxon>
        <taxon>Plasmodiophora</taxon>
    </lineage>
</organism>
<feature type="region of interest" description="Disordered" evidence="1">
    <location>
        <begin position="271"/>
        <end position="301"/>
    </location>
</feature>